<reference evidence="5" key="3">
    <citation type="submission" date="2025-08" db="UniProtKB">
        <authorList>
            <consortium name="Ensembl"/>
        </authorList>
    </citation>
    <scope>IDENTIFICATION</scope>
</reference>
<proteinExistence type="predicted"/>
<dbReference type="PROSITE" id="PS50994">
    <property type="entry name" value="INTEGRASE"/>
    <property type="match status" value="1"/>
</dbReference>
<dbReference type="InterPro" id="IPR043502">
    <property type="entry name" value="DNA/RNA_pol_sf"/>
</dbReference>
<dbReference type="GO" id="GO:0003676">
    <property type="term" value="F:nucleic acid binding"/>
    <property type="evidence" value="ECO:0007669"/>
    <property type="project" value="InterPro"/>
</dbReference>
<dbReference type="FunFam" id="3.10.20.370:FF:000001">
    <property type="entry name" value="Retrovirus-related Pol polyprotein from transposon 17.6-like protein"/>
    <property type="match status" value="1"/>
</dbReference>
<dbReference type="Gene3D" id="1.10.340.70">
    <property type="match status" value="1"/>
</dbReference>
<dbReference type="Gene3D" id="3.30.420.10">
    <property type="entry name" value="Ribonuclease H-like superfamily/Ribonuclease H"/>
    <property type="match status" value="1"/>
</dbReference>
<dbReference type="InterPro" id="IPR041577">
    <property type="entry name" value="RT_RNaseH_2"/>
</dbReference>
<evidence type="ECO:0000256" key="3">
    <source>
        <dbReference type="SAM" id="MobiDB-lite"/>
    </source>
</evidence>
<dbReference type="InParanoid" id="A0A3B1IW83"/>
<dbReference type="Proteomes" id="UP000018467">
    <property type="component" value="Unassembled WGS sequence"/>
</dbReference>
<dbReference type="FunFam" id="3.30.420.10:FF:000032">
    <property type="entry name" value="Retrovirus-related Pol polyprotein from transposon 297-like Protein"/>
    <property type="match status" value="1"/>
</dbReference>
<dbReference type="GO" id="GO:0003824">
    <property type="term" value="F:catalytic activity"/>
    <property type="evidence" value="ECO:0007669"/>
    <property type="project" value="UniProtKB-KW"/>
</dbReference>
<dbReference type="InterPro" id="IPR041588">
    <property type="entry name" value="Integrase_H2C2"/>
</dbReference>
<dbReference type="InterPro" id="IPR054465">
    <property type="entry name" value="Integrase_p58-like_C"/>
</dbReference>
<organism evidence="5 6">
    <name type="scientific">Astyanax mexicanus</name>
    <name type="common">Blind cave fish</name>
    <name type="synonym">Astyanax fasciatus mexicanus</name>
    <dbReference type="NCBI Taxonomy" id="7994"/>
    <lineage>
        <taxon>Eukaryota</taxon>
        <taxon>Metazoa</taxon>
        <taxon>Chordata</taxon>
        <taxon>Craniata</taxon>
        <taxon>Vertebrata</taxon>
        <taxon>Euteleostomi</taxon>
        <taxon>Actinopterygii</taxon>
        <taxon>Neopterygii</taxon>
        <taxon>Teleostei</taxon>
        <taxon>Ostariophysi</taxon>
        <taxon>Characiformes</taxon>
        <taxon>Characoidei</taxon>
        <taxon>Acestrorhamphidae</taxon>
        <taxon>Acestrorhamphinae</taxon>
        <taxon>Astyanax</taxon>
    </lineage>
</organism>
<dbReference type="InterPro" id="IPR050951">
    <property type="entry name" value="Retrovirus_Pol_polyprotein"/>
</dbReference>
<keyword evidence="6" id="KW-1185">Reference proteome</keyword>
<evidence type="ECO:0000313" key="5">
    <source>
        <dbReference type="Ensembl" id="ENSAMXP00000033971.1"/>
    </source>
</evidence>
<dbReference type="Gene3D" id="3.10.10.10">
    <property type="entry name" value="HIV Type 1 Reverse Transcriptase, subunit A, domain 1"/>
    <property type="match status" value="1"/>
</dbReference>
<dbReference type="InterPro" id="IPR036397">
    <property type="entry name" value="RNaseH_sf"/>
</dbReference>
<name>A0A3B1IW83_ASTMX</name>
<reference evidence="6" key="1">
    <citation type="submission" date="2013-03" db="EMBL/GenBank/DDBJ databases">
        <authorList>
            <person name="Jeffery W."/>
            <person name="Warren W."/>
            <person name="Wilson R.K."/>
        </authorList>
    </citation>
    <scope>NUCLEOTIDE SEQUENCE</scope>
    <source>
        <strain evidence="6">female</strain>
    </source>
</reference>
<dbReference type="Pfam" id="PF17919">
    <property type="entry name" value="RT_RNaseH_2"/>
    <property type="match status" value="1"/>
</dbReference>
<sequence length="1076" mass="120645">MCPRRVPVHLQGEVAVHLQDMEKNNIISRSQSPWAAPVVLVRKKDDQVQYLGHIISAEGVAVDPAKTEAVQAWPEPVNVREVRSFVGLASYYRRFVSGFAELARPLHKLTEKGVSFKWTQECQTAFQTLKDKLVSAPILTFPDPGQTFILDTDASDVAIGAILSQKIDGFEKVVAYASRALSRQEKNYATTKKELLAVVHFTSYFRHYLLGRRFLLRTDHSSLRWLHNFSQPEGQLARWLEQLAQFDYEIEHRPGKKHVNADSLSRRPIRPASLTCTDERNLMNEQEGGNVNVSRVVSSVVSAEASQGATAQLNCSSIEEASGQNYTSVQEHVQESTLSAACHVQEEQVEDWDLAGAQEDDADIQKLKHMKVTGNKEECVTGTPTLKRLLELWDQLEVERGLLVRSGGRPGYVIGKQVVLPNSWVPRVLYSLHNTLTGGHLGVAKLRDKVRRRFFWPGWSKDVKEWCRVCEVCATHKIVGKTPRAPLMPSVATRPFQRIALDIVGPLPVTATGNKYILVIADYFSKWAESYAIPNQEATTVARAVVDFLLRWGMPQVIHTDQGRTFESSLFKELCRLLEIDKTRTSPYSPQSDGLVERLNRTIIGMLASFVEANQNSWDTLLPFVMMAYRSSSQASTKFSPYEVLLGREIRLPIDVVLGLEPEKGFSSVSEYVQSLGVTLNSVHTAVQKHLGTASGKQKEYYDLKVSVQQWSEGERVWVRDTTRTVGKCPKFQKKYKGPFVIEQKISDALYRIKGEGQRSFVVHHNRLKPCFDSGTLGTDPVEDELGTQLLEETDLVRPFAPEQPPRQPSRSFVPEQPPRQPSRSFAPEQPPRQPSRSFAPEQPPRQPSRSFAPEQPPRQPSRSFAPEQPPRQPSRSFAPEQPPRQPSRSSHPSSLRDSRPGPSHPSSLRDSRPGPSHPSSLRDSRPGLRTRAASETASRSFAPEQPPRQPSRSFAPEQPPRQPSRSFAPEQPPRQPSRSFAPEQPPRQPSSPSHPKQPPRQPSRSFAPEQPPRQPSRSFAPEQPPRQPSSPSHPSSRRDSRPGPSHPSSLRDSRPGPSHRAASETAVQVFAPEQP</sequence>
<dbReference type="PANTHER" id="PTHR37984">
    <property type="entry name" value="PROTEIN CBG26694"/>
    <property type="match status" value="1"/>
</dbReference>
<dbReference type="Bgee" id="ENSAMXG00000035834">
    <property type="expression patterns" value="Expressed in zone of skin and 13 other cell types or tissues"/>
</dbReference>
<reference evidence="5" key="4">
    <citation type="submission" date="2025-09" db="UniProtKB">
        <authorList>
            <consortium name="Ensembl"/>
        </authorList>
    </citation>
    <scope>IDENTIFICATION</scope>
</reference>
<dbReference type="SUPFAM" id="SSF53098">
    <property type="entry name" value="Ribonuclease H-like"/>
    <property type="match status" value="1"/>
</dbReference>
<dbReference type="AlphaFoldDB" id="A0A3B1IW83"/>
<dbReference type="FunFam" id="1.10.340.70:FF:000001">
    <property type="entry name" value="Retrovirus-related Pol polyprotein from transposon gypsy-like Protein"/>
    <property type="match status" value="1"/>
</dbReference>
<dbReference type="GO" id="GO:0015074">
    <property type="term" value="P:DNA integration"/>
    <property type="evidence" value="ECO:0007669"/>
    <property type="project" value="InterPro"/>
</dbReference>
<dbReference type="Pfam" id="PF22938">
    <property type="entry name" value="Integrase_p58_C"/>
    <property type="match status" value="1"/>
</dbReference>
<feature type="region of interest" description="Disordered" evidence="3">
    <location>
        <begin position="800"/>
        <end position="1076"/>
    </location>
</feature>
<keyword evidence="1" id="KW-0511">Multifunctional enzyme</keyword>
<dbReference type="Ensembl" id="ENSAMXT00000039384.1">
    <property type="protein sequence ID" value="ENSAMXP00000033971.1"/>
    <property type="gene ID" value="ENSAMXG00000035834.1"/>
</dbReference>
<protein>
    <recommendedName>
        <fullName evidence="2">Gypsy retrotransposon integrase-like protein 1</fullName>
    </recommendedName>
</protein>
<dbReference type="CDD" id="cd09274">
    <property type="entry name" value="RNase_HI_RT_Ty3"/>
    <property type="match status" value="1"/>
</dbReference>
<dbReference type="Pfam" id="PF17921">
    <property type="entry name" value="Integrase_H2C2"/>
    <property type="match status" value="1"/>
</dbReference>
<dbReference type="PANTHER" id="PTHR37984:SF5">
    <property type="entry name" value="PROTEIN NYNRIN-LIKE"/>
    <property type="match status" value="1"/>
</dbReference>
<dbReference type="SUPFAM" id="SSF56672">
    <property type="entry name" value="DNA/RNA polymerases"/>
    <property type="match status" value="2"/>
</dbReference>
<dbReference type="Gene3D" id="3.30.70.270">
    <property type="match status" value="1"/>
</dbReference>
<feature type="domain" description="Integrase catalytic" evidence="4">
    <location>
        <begin position="491"/>
        <end position="649"/>
    </location>
</feature>
<evidence type="ECO:0000256" key="2">
    <source>
        <dbReference type="ARBA" id="ARBA00039658"/>
    </source>
</evidence>
<evidence type="ECO:0000256" key="1">
    <source>
        <dbReference type="ARBA" id="ARBA00023268"/>
    </source>
</evidence>
<accession>A0A3B1IW83</accession>
<dbReference type="GeneTree" id="ENSGT01000000214408"/>
<dbReference type="InterPro" id="IPR012337">
    <property type="entry name" value="RNaseH-like_sf"/>
</dbReference>
<dbReference type="Gene3D" id="3.10.20.370">
    <property type="match status" value="1"/>
</dbReference>
<dbReference type="Pfam" id="PF00665">
    <property type="entry name" value="rve"/>
    <property type="match status" value="1"/>
</dbReference>
<reference evidence="6" key="2">
    <citation type="journal article" date="2014" name="Nat. Commun.">
        <title>The cavefish genome reveals candidate genes for eye loss.</title>
        <authorList>
            <person name="McGaugh S.E."/>
            <person name="Gross J.B."/>
            <person name="Aken B."/>
            <person name="Blin M."/>
            <person name="Borowsky R."/>
            <person name="Chalopin D."/>
            <person name="Hinaux H."/>
            <person name="Jeffery W.R."/>
            <person name="Keene A."/>
            <person name="Ma L."/>
            <person name="Minx P."/>
            <person name="Murphy D."/>
            <person name="O'Quin K.E."/>
            <person name="Retaux S."/>
            <person name="Rohner N."/>
            <person name="Searle S.M."/>
            <person name="Stahl B.A."/>
            <person name="Tabin C."/>
            <person name="Volff J.N."/>
            <person name="Yoshizawa M."/>
            <person name="Warren W.C."/>
        </authorList>
    </citation>
    <scope>NUCLEOTIDE SEQUENCE [LARGE SCALE GENOMIC DNA]</scope>
    <source>
        <strain evidence="6">female</strain>
    </source>
</reference>
<evidence type="ECO:0000313" key="6">
    <source>
        <dbReference type="Proteomes" id="UP000018467"/>
    </source>
</evidence>
<dbReference type="InterPro" id="IPR043128">
    <property type="entry name" value="Rev_trsase/Diguanyl_cyclase"/>
</dbReference>
<dbReference type="FunFam" id="3.30.70.270:FF:000020">
    <property type="entry name" value="Transposon Tf2-6 polyprotein-like Protein"/>
    <property type="match status" value="1"/>
</dbReference>
<dbReference type="InterPro" id="IPR001584">
    <property type="entry name" value="Integrase_cat-core"/>
</dbReference>
<evidence type="ECO:0000259" key="4">
    <source>
        <dbReference type="PROSITE" id="PS50994"/>
    </source>
</evidence>